<dbReference type="SUPFAM" id="SSF48065">
    <property type="entry name" value="DBL homology domain (DH-domain)"/>
    <property type="match status" value="1"/>
</dbReference>
<dbReference type="InterPro" id="IPR036872">
    <property type="entry name" value="CH_dom_sf"/>
</dbReference>
<dbReference type="InterPro" id="IPR053793">
    <property type="entry name" value="PB1-like"/>
</dbReference>
<dbReference type="InterPro" id="IPR035899">
    <property type="entry name" value="DBL_dom_sf"/>
</dbReference>
<evidence type="ECO:0000313" key="5">
    <source>
        <dbReference type="EMBL" id="KAL0074456.1"/>
    </source>
</evidence>
<feature type="compositionally biased region" description="Low complexity" evidence="1">
    <location>
        <begin position="633"/>
        <end position="651"/>
    </location>
</feature>
<evidence type="ECO:0000256" key="1">
    <source>
        <dbReference type="SAM" id="MobiDB-lite"/>
    </source>
</evidence>
<evidence type="ECO:0000259" key="3">
    <source>
        <dbReference type="PROSITE" id="PS50010"/>
    </source>
</evidence>
<reference evidence="5 6" key="1">
    <citation type="submission" date="2024-04" db="EMBL/GenBank/DDBJ databases">
        <title>Symmetric and asymmetric DNA N6-adenine methylation regulates different biological responses in Mucorales.</title>
        <authorList>
            <consortium name="Lawrence Berkeley National Laboratory"/>
            <person name="Lax C."/>
            <person name="Mondo S.J."/>
            <person name="Osorio-Concepcion M."/>
            <person name="Muszewska A."/>
            <person name="Corrochano-Luque M."/>
            <person name="Gutierrez G."/>
            <person name="Riley R."/>
            <person name="Lipzen A."/>
            <person name="Guo J."/>
            <person name="Hundley H."/>
            <person name="Amirebrahimi M."/>
            <person name="Ng V."/>
            <person name="Lorenzo-Gutierrez D."/>
            <person name="Binder U."/>
            <person name="Yang J."/>
            <person name="Song Y."/>
            <person name="Canovas D."/>
            <person name="Navarro E."/>
            <person name="Freitag M."/>
            <person name="Gabaldon T."/>
            <person name="Grigoriev I.V."/>
            <person name="Corrochano L.M."/>
            <person name="Nicolas F.E."/>
            <person name="Garre V."/>
        </authorList>
    </citation>
    <scope>NUCLEOTIDE SEQUENCE [LARGE SCALE GENOMIC DNA]</scope>
    <source>
        <strain evidence="5 6">L51</strain>
    </source>
</reference>
<dbReference type="Gene3D" id="2.30.29.30">
    <property type="entry name" value="Pleckstrin-homology domain (PH domain)/Phosphotyrosine-binding domain (PTB)"/>
    <property type="match status" value="1"/>
</dbReference>
<feature type="domain" description="DH" evidence="3">
    <location>
        <begin position="176"/>
        <end position="350"/>
    </location>
</feature>
<dbReference type="Pfam" id="PF00621">
    <property type="entry name" value="RhoGEF"/>
    <property type="match status" value="1"/>
</dbReference>
<dbReference type="InterPro" id="IPR001331">
    <property type="entry name" value="GDS_CDC24_CS"/>
</dbReference>
<dbReference type="Pfam" id="PF15411">
    <property type="entry name" value="PH_10"/>
    <property type="match status" value="1"/>
</dbReference>
<feature type="region of interest" description="Disordered" evidence="1">
    <location>
        <begin position="525"/>
        <end position="661"/>
    </location>
</feature>
<dbReference type="CDD" id="cd00160">
    <property type="entry name" value="RhoGEF"/>
    <property type="match status" value="1"/>
</dbReference>
<dbReference type="InterPro" id="IPR053026">
    <property type="entry name" value="CDC42_GEF"/>
</dbReference>
<feature type="domain" description="PH" evidence="2">
    <location>
        <begin position="373"/>
        <end position="495"/>
    </location>
</feature>
<accession>A0ABR3AH69</accession>
<feature type="compositionally biased region" description="Basic and acidic residues" evidence="1">
    <location>
        <begin position="558"/>
        <end position="567"/>
    </location>
</feature>
<evidence type="ECO:0000313" key="6">
    <source>
        <dbReference type="Proteomes" id="UP001448207"/>
    </source>
</evidence>
<organism evidence="5 6">
    <name type="scientific">Phycomyces blakesleeanus</name>
    <dbReference type="NCBI Taxonomy" id="4837"/>
    <lineage>
        <taxon>Eukaryota</taxon>
        <taxon>Fungi</taxon>
        <taxon>Fungi incertae sedis</taxon>
        <taxon>Mucoromycota</taxon>
        <taxon>Mucoromycotina</taxon>
        <taxon>Mucoromycetes</taxon>
        <taxon>Mucorales</taxon>
        <taxon>Phycomycetaceae</taxon>
        <taxon>Phycomyces</taxon>
    </lineage>
</organism>
<dbReference type="InterPro" id="IPR000219">
    <property type="entry name" value="DH_dom"/>
</dbReference>
<dbReference type="Pfam" id="PF06395">
    <property type="entry name" value="CDC24"/>
    <property type="match status" value="1"/>
</dbReference>
<feature type="compositionally biased region" description="Polar residues" evidence="1">
    <location>
        <begin position="602"/>
        <end position="612"/>
    </location>
</feature>
<dbReference type="PANTHER" id="PTHR47339">
    <property type="entry name" value="CELL DIVISION CONTROL PROTEIN 24"/>
    <property type="match status" value="1"/>
</dbReference>
<dbReference type="InterPro" id="IPR011993">
    <property type="entry name" value="PH-like_dom_sf"/>
</dbReference>
<evidence type="ECO:0000259" key="2">
    <source>
        <dbReference type="PROSITE" id="PS50003"/>
    </source>
</evidence>
<dbReference type="PANTHER" id="PTHR47339:SF1">
    <property type="entry name" value="CELL DIVISION CONTROL PROTEIN 24"/>
    <property type="match status" value="1"/>
</dbReference>
<dbReference type="CDD" id="cd05992">
    <property type="entry name" value="PB1"/>
    <property type="match status" value="1"/>
</dbReference>
<dbReference type="SMART" id="SM00325">
    <property type="entry name" value="RhoGEF"/>
    <property type="match status" value="1"/>
</dbReference>
<name>A0ABR3AH69_PHYBL</name>
<dbReference type="PROSITE" id="PS50003">
    <property type="entry name" value="PH_DOMAIN"/>
    <property type="match status" value="1"/>
</dbReference>
<dbReference type="SUPFAM" id="SSF54277">
    <property type="entry name" value="CAD &amp; PB1 domains"/>
    <property type="match status" value="1"/>
</dbReference>
<evidence type="ECO:0000259" key="4">
    <source>
        <dbReference type="PROSITE" id="PS51745"/>
    </source>
</evidence>
<sequence length="859" mass="97999">MVQTIDSPVANDSITNKPASQKASLYYTCRSVLQGLAAVPGFEIYLNPEQPQDSDTITNTDPLNKLWSICRQGDSLCLLYNTLMPDTPIVIPRSDPKIVIKPKAYVYHFIVACRDQLHFSEESLFTLTDLWQNDTNGFVKVVDTLKRILDLLEDQGIISIHTATNRNSDPNAPKNMRDKVVVEFLETERKYVQDLETLQNYMREAQTQDVLPRDTLHHLFGNLNALVDFQRRFLIQLEDNADRAPQEQRFGNMFIQLEEAFAVYEPFCANFQRAQDLVLQEANKLQKLADILNPVYELPSMLIKPVQRVCKYPLLMQEIVKSTPEDWAYSDEMKAGHAAIQRIANNVNETKRCQENELIVEDLKRRIEGWKGPIENFGLLLLQDTFFLMGNDAGREMTTFLFEKTLLICKEEIDAGKKANGMMKKKRKESTLQVKGKIMISKIAQVADTSSQGKLTTEIELNRNLQHYNLQSFVLRCRNNEQLKRWESLLNKRIQADKRIQAEKGLSLEMRADSHESYSMICGEDDEEEEYQEHSSDEEDVHRRYDQRSQSTQLHRSRAPDHGEYHRKASQSSVSLGLPNSGRHYPNMPGMALPPLPRSPTHLMTGQDTALTSYADHPYYPSPPYPSSPPTSYPSSPSVSTRASTSSAKSSNGLWRRHDEDGLAPTEMIARAMMSDHMISTMDDTVQYGYSTGYTVVQPKTALLSTTFVSPESQSQHFHHTRVRSQSSPNIHPPNGLFDNAPDMPTINSRTLYQSKRSSNGFEDRPGQPTIEEDTQIKVHFMGDVYVVMVSIDIPYNVLLYRIEHTLRQYGRELDATFSIKYQDEDGDLITISSDEDVQMGFETRSNSNAVDFYVTHVA</sequence>
<dbReference type="InterPro" id="IPR010481">
    <property type="entry name" value="Cdc24/Scd1_N"/>
</dbReference>
<dbReference type="PROSITE" id="PS50010">
    <property type="entry name" value="DH_2"/>
    <property type="match status" value="1"/>
</dbReference>
<protein>
    <recommendedName>
        <fullName evidence="7">DH domain-containing protein</fullName>
    </recommendedName>
</protein>
<feature type="region of interest" description="Disordered" evidence="1">
    <location>
        <begin position="717"/>
        <end position="745"/>
    </location>
</feature>
<proteinExistence type="predicted"/>
<gene>
    <name evidence="5" type="ORF">J3Q64DRAFT_1649257</name>
</gene>
<comment type="caution">
    <text evidence="5">The sequence shown here is derived from an EMBL/GenBank/DDBJ whole genome shotgun (WGS) entry which is preliminary data.</text>
</comment>
<dbReference type="CDD" id="cd00014">
    <property type="entry name" value="CH_SF"/>
    <property type="match status" value="1"/>
</dbReference>
<dbReference type="Gene3D" id="1.10.418.10">
    <property type="entry name" value="Calponin-like domain"/>
    <property type="match status" value="1"/>
</dbReference>
<feature type="compositionally biased region" description="Pro residues" evidence="1">
    <location>
        <begin position="620"/>
        <end position="632"/>
    </location>
</feature>
<dbReference type="SUPFAM" id="SSF47576">
    <property type="entry name" value="Calponin-homology domain, CH-domain"/>
    <property type="match status" value="1"/>
</dbReference>
<dbReference type="Gene3D" id="3.10.20.90">
    <property type="entry name" value="Phosphatidylinositol 3-kinase Catalytic Subunit, Chain A, domain 1"/>
    <property type="match status" value="1"/>
</dbReference>
<dbReference type="PROSITE" id="PS51745">
    <property type="entry name" value="PB1"/>
    <property type="match status" value="1"/>
</dbReference>
<keyword evidence="6" id="KW-1185">Reference proteome</keyword>
<dbReference type="PROSITE" id="PS00741">
    <property type="entry name" value="DH_1"/>
    <property type="match status" value="1"/>
</dbReference>
<dbReference type="Proteomes" id="UP001448207">
    <property type="component" value="Unassembled WGS sequence"/>
</dbReference>
<dbReference type="Gene3D" id="1.20.900.10">
    <property type="entry name" value="Dbl homology (DH) domain"/>
    <property type="match status" value="1"/>
</dbReference>
<dbReference type="InterPro" id="IPR001849">
    <property type="entry name" value="PH_domain"/>
</dbReference>
<feature type="domain" description="PB1" evidence="4">
    <location>
        <begin position="774"/>
        <end position="858"/>
    </location>
</feature>
<feature type="compositionally biased region" description="Basic and acidic residues" evidence="1">
    <location>
        <begin position="532"/>
        <end position="547"/>
    </location>
</feature>
<dbReference type="Pfam" id="PF00564">
    <property type="entry name" value="PB1"/>
    <property type="match status" value="1"/>
</dbReference>
<dbReference type="EMBL" id="JBCLYO010000042">
    <property type="protein sequence ID" value="KAL0074456.1"/>
    <property type="molecule type" value="Genomic_DNA"/>
</dbReference>
<dbReference type="SMART" id="SM00666">
    <property type="entry name" value="PB1"/>
    <property type="match status" value="1"/>
</dbReference>
<dbReference type="SUPFAM" id="SSF50729">
    <property type="entry name" value="PH domain-like"/>
    <property type="match status" value="1"/>
</dbReference>
<evidence type="ECO:0008006" key="7">
    <source>
        <dbReference type="Google" id="ProtNLM"/>
    </source>
</evidence>
<dbReference type="InterPro" id="IPR000270">
    <property type="entry name" value="PB1_dom"/>
</dbReference>